<evidence type="ECO:0000313" key="2">
    <source>
        <dbReference type="EMBL" id="ADP77864.1"/>
    </source>
</evidence>
<dbReference type="InterPro" id="IPR001173">
    <property type="entry name" value="Glyco_trans_2-like"/>
</dbReference>
<gene>
    <name evidence="2" type="ordered locus">Mfer_1070</name>
</gene>
<dbReference type="AlphaFoldDB" id="E3GW99"/>
<dbReference type="STRING" id="523846.Mfer_1070"/>
<dbReference type="CDD" id="cd04179">
    <property type="entry name" value="DPM_DPG-synthase_like"/>
    <property type="match status" value="1"/>
</dbReference>
<dbReference type="HOGENOM" id="CLU_033536_7_4_2"/>
<dbReference type="PANTHER" id="PTHR10859:SF91">
    <property type="entry name" value="DOLICHYL-PHOSPHATE BETA-GLUCOSYLTRANSFERASE"/>
    <property type="match status" value="1"/>
</dbReference>
<dbReference type="GO" id="GO:0016740">
    <property type="term" value="F:transferase activity"/>
    <property type="evidence" value="ECO:0007669"/>
    <property type="project" value="UniProtKB-KW"/>
</dbReference>
<keyword evidence="3" id="KW-1185">Reference proteome</keyword>
<protein>
    <submittedName>
        <fullName evidence="2">Glycosyl transferase family 2</fullName>
    </submittedName>
</protein>
<evidence type="ECO:0000313" key="3">
    <source>
        <dbReference type="Proteomes" id="UP000002315"/>
    </source>
</evidence>
<accession>E3GW99</accession>
<dbReference type="EMBL" id="CP002278">
    <property type="protein sequence ID" value="ADP77864.1"/>
    <property type="molecule type" value="Genomic_DNA"/>
</dbReference>
<dbReference type="KEGG" id="mfv:Mfer_1070"/>
<evidence type="ECO:0000259" key="1">
    <source>
        <dbReference type="Pfam" id="PF00535"/>
    </source>
</evidence>
<dbReference type="PANTHER" id="PTHR10859">
    <property type="entry name" value="GLYCOSYL TRANSFERASE"/>
    <property type="match status" value="1"/>
</dbReference>
<feature type="domain" description="Glycosyltransferase 2-like" evidence="1">
    <location>
        <begin position="6"/>
        <end position="153"/>
    </location>
</feature>
<dbReference type="CAZy" id="GT2">
    <property type="family name" value="Glycosyltransferase Family 2"/>
</dbReference>
<sequence>MKKNIIIIPAYNEEKSIGKIVKECLKYGEVLVVDDGSTDNTSKIAKKYGAKVIKHEKNKGKGAALKTGIKAALKEKYDTLIFLDADGQHDPKFIPYFLDKKADMVIGSRFLHGIEEMPLQRRLSNMITTKIINLITKYNLTDSQCGFRAIKAKNAEIFLSIPYNDYIFESAAIIKAAEHGLKVEEVPITCKYQGRKSYIKLRDIVKFIIFLIKTLGGKLCQKKAL</sequence>
<dbReference type="Gene3D" id="3.90.550.10">
    <property type="entry name" value="Spore Coat Polysaccharide Biosynthesis Protein SpsA, Chain A"/>
    <property type="match status" value="1"/>
</dbReference>
<dbReference type="GO" id="GO:0006487">
    <property type="term" value="P:protein N-linked glycosylation"/>
    <property type="evidence" value="ECO:0007669"/>
    <property type="project" value="TreeGrafter"/>
</dbReference>
<organism evidence="2 3">
    <name type="scientific">Methanothermus fervidus (strain ATCC 43054 / DSM 2088 / JCM 10308 / V24 S)</name>
    <dbReference type="NCBI Taxonomy" id="523846"/>
    <lineage>
        <taxon>Archaea</taxon>
        <taxon>Methanobacteriati</taxon>
        <taxon>Methanobacteriota</taxon>
        <taxon>Methanomada group</taxon>
        <taxon>Methanobacteria</taxon>
        <taxon>Methanobacteriales</taxon>
        <taxon>Methanothermaceae</taxon>
        <taxon>Methanothermus</taxon>
    </lineage>
</organism>
<dbReference type="InterPro" id="IPR029044">
    <property type="entry name" value="Nucleotide-diphossugar_trans"/>
</dbReference>
<name>E3GW99_METFV</name>
<dbReference type="Pfam" id="PF00535">
    <property type="entry name" value="Glycos_transf_2"/>
    <property type="match status" value="1"/>
</dbReference>
<dbReference type="Proteomes" id="UP000002315">
    <property type="component" value="Chromosome"/>
</dbReference>
<dbReference type="SUPFAM" id="SSF53448">
    <property type="entry name" value="Nucleotide-diphospho-sugar transferases"/>
    <property type="match status" value="1"/>
</dbReference>
<reference evidence="2 3" key="1">
    <citation type="journal article" date="2010" name="Stand. Genomic Sci.">
        <title>Complete genome sequence of Methanothermus fervidus type strain (V24S).</title>
        <authorList>
            <person name="Anderson I."/>
            <person name="Djao O.D."/>
            <person name="Misra M."/>
            <person name="Chertkov O."/>
            <person name="Nolan M."/>
            <person name="Lucas S."/>
            <person name="Lapidus A."/>
            <person name="Del Rio T.G."/>
            <person name="Tice H."/>
            <person name="Cheng J.F."/>
            <person name="Tapia R."/>
            <person name="Han C."/>
            <person name="Goodwin L."/>
            <person name="Pitluck S."/>
            <person name="Liolios K."/>
            <person name="Ivanova N."/>
            <person name="Mavromatis K."/>
            <person name="Mikhailova N."/>
            <person name="Pati A."/>
            <person name="Brambilla E."/>
            <person name="Chen A."/>
            <person name="Palaniappan K."/>
            <person name="Land M."/>
            <person name="Hauser L."/>
            <person name="Chang Y.J."/>
            <person name="Jeffries C.D."/>
            <person name="Sikorski J."/>
            <person name="Spring S."/>
            <person name="Rohde M."/>
            <person name="Eichinger K."/>
            <person name="Huber H."/>
            <person name="Wirth R."/>
            <person name="Goker M."/>
            <person name="Detter J.C."/>
            <person name="Woyke T."/>
            <person name="Bristow J."/>
            <person name="Eisen J.A."/>
            <person name="Markowitz V."/>
            <person name="Hugenholtz P."/>
            <person name="Klenk H.P."/>
            <person name="Kyrpides N.C."/>
        </authorList>
    </citation>
    <scope>NUCLEOTIDE SEQUENCE [LARGE SCALE GENOMIC DNA]</scope>
    <source>
        <strain evidence="3">ATCC 43054 / DSM 2088 / JCM 10308 / V24 S</strain>
    </source>
</reference>
<keyword evidence="2" id="KW-0808">Transferase</keyword>
<proteinExistence type="predicted"/>